<evidence type="ECO:0000313" key="3">
    <source>
        <dbReference type="Proteomes" id="UP000677668"/>
    </source>
</evidence>
<organism evidence="2 3">
    <name type="scientific">Chloracidobacterium sp. N</name>
    <dbReference type="NCBI Taxonomy" id="2821540"/>
    <lineage>
        <taxon>Bacteria</taxon>
        <taxon>Pseudomonadati</taxon>
        <taxon>Acidobacteriota</taxon>
        <taxon>Terriglobia</taxon>
        <taxon>Terriglobales</taxon>
        <taxon>Acidobacteriaceae</taxon>
        <taxon>Chloracidobacterium</taxon>
        <taxon>Chloracidobacterium aggregatum</taxon>
    </lineage>
</organism>
<protein>
    <recommendedName>
        <fullName evidence="4">Outer membrane lipoprotein-sorting protein</fullName>
    </recommendedName>
</protein>
<feature type="signal peptide" evidence="1">
    <location>
        <begin position="1"/>
        <end position="20"/>
    </location>
</feature>
<dbReference type="Proteomes" id="UP000677668">
    <property type="component" value="Chromosome 2"/>
</dbReference>
<evidence type="ECO:0000256" key="1">
    <source>
        <dbReference type="SAM" id="SignalP"/>
    </source>
</evidence>
<dbReference type="RefSeq" id="WP_211423326.1">
    <property type="nucleotide sequence ID" value="NZ_CP072643.1"/>
</dbReference>
<reference evidence="2 3" key="1">
    <citation type="submission" date="2021-03" db="EMBL/GenBank/DDBJ databases">
        <title>Genomic and phenotypic characterization of Chloracidobacterium isolates provides evidence for multiple species.</title>
        <authorList>
            <person name="Saini M.K."/>
            <person name="Costas A.M.G."/>
            <person name="Tank M."/>
            <person name="Bryant D.A."/>
        </authorList>
    </citation>
    <scope>NUCLEOTIDE SEQUENCE [LARGE SCALE GENOMIC DNA]</scope>
    <source>
        <strain evidence="2 3">N</strain>
    </source>
</reference>
<gene>
    <name evidence="2" type="ORF">J8C05_13740</name>
</gene>
<keyword evidence="3" id="KW-1185">Reference proteome</keyword>
<dbReference type="Gene3D" id="2.50.20.10">
    <property type="entry name" value="Lipoprotein localisation LolA/LolB/LppX"/>
    <property type="match status" value="1"/>
</dbReference>
<accession>A0ABX8B7M8</accession>
<name>A0ABX8B7M8_9BACT</name>
<proteinExistence type="predicted"/>
<dbReference type="PROSITE" id="PS51257">
    <property type="entry name" value="PROKAR_LIPOPROTEIN"/>
    <property type="match status" value="1"/>
</dbReference>
<evidence type="ECO:0008006" key="4">
    <source>
        <dbReference type="Google" id="ProtNLM"/>
    </source>
</evidence>
<keyword evidence="1" id="KW-0732">Signal</keyword>
<feature type="chain" id="PRO_5046286987" description="Outer membrane lipoprotein-sorting protein" evidence="1">
    <location>
        <begin position="21"/>
        <end position="256"/>
    </location>
</feature>
<sequence length="256" mass="28512">MLRHASLLTCGLLACVLALALGCRKPTLESVVAQIVEAQGGEKLKTIKSIKKSGKLVRFKGREGEMLKLVHFAVRPNKMRQEMSLRGAKIVQACDGTFVWLIDSSSASLSPRIIPKDQLSELIQSLFWVSSPDFDGPFVDSAEKGYNLELMMDEKLNGTPVHVVKVTNKRGKVETYYVDAESGLILKVRSKEKIQGEGFGSREFEIDTLFSDYKEVNGIMTAHAIDRFVDGQQVVQIVLDRVEHNVEVDDSLFKIP</sequence>
<dbReference type="EMBL" id="CP072643">
    <property type="protein sequence ID" value="QUV95086.1"/>
    <property type="molecule type" value="Genomic_DNA"/>
</dbReference>
<evidence type="ECO:0000313" key="2">
    <source>
        <dbReference type="EMBL" id="QUV95086.1"/>
    </source>
</evidence>